<evidence type="ECO:0000256" key="2">
    <source>
        <dbReference type="SAM" id="Phobius"/>
    </source>
</evidence>
<feature type="region of interest" description="Disordered" evidence="1">
    <location>
        <begin position="1"/>
        <end position="33"/>
    </location>
</feature>
<name>A0A1Q9CX50_SYMMI</name>
<feature type="transmembrane region" description="Helical" evidence="2">
    <location>
        <begin position="53"/>
        <end position="72"/>
    </location>
</feature>
<keyword evidence="2" id="KW-0472">Membrane</keyword>
<feature type="compositionally biased region" description="Basic and acidic residues" evidence="1">
    <location>
        <begin position="16"/>
        <end position="33"/>
    </location>
</feature>
<keyword evidence="2" id="KW-1133">Transmembrane helix</keyword>
<dbReference type="OrthoDB" id="10357528at2759"/>
<evidence type="ECO:0000313" key="3">
    <source>
        <dbReference type="EMBL" id="OLP87504.1"/>
    </source>
</evidence>
<feature type="transmembrane region" description="Helical" evidence="2">
    <location>
        <begin position="175"/>
        <end position="204"/>
    </location>
</feature>
<dbReference type="Proteomes" id="UP000186817">
    <property type="component" value="Unassembled WGS sequence"/>
</dbReference>
<sequence>MPRQIGSPSDAQTLGRCEELAEDPGRGDEEKDSFVPRVRGVGTKERDWPCCSAGFVCSFVMTLVGLCTAILLKSDMLGEWSRDVANAEGSETTSAPLGRALLDGFLHRTDEKEPGIRIMANPKNEIMELVIIYYVFCPCSHAPVIGVVVLQIAITMIIIIIIIIIILNSSISTSISIVIVIVIIVIVIVICVIVIIVIVIIIIIIITIIIIIFVIIISSSIIIIIIISSSILCCHGKRNSWRFLGTALKEEGFLFRVESKRQLASCDVLGMSFAAFGPIFSVCASSHSLVRMTMASAGIDVTSIEASSGVWRLTRDSGFATEPFACQMQLRVRGCPGHTREASSEGLFCFRLLSILDRVVVRTALVAGASLALFPSNARRRRSARRMGVALNALHRTVAGFVRCSPAWTWPGSLWSGVRAKFSPEARRACPSRQATVHACAATAATATGRSPTLLERRFPTDAFGQKDVAGSAASSGGKPSLAGLSEVFDHCKCGDCLKDDQRTLEKVIVVLEEKYQVGFAANDVASLRKMLSKDGRIERSHFTATLFSLLQALGRASEQLSLRQLRDS</sequence>
<dbReference type="EMBL" id="LSRX01000857">
    <property type="protein sequence ID" value="OLP87504.1"/>
    <property type="molecule type" value="Genomic_DNA"/>
</dbReference>
<proteinExistence type="predicted"/>
<evidence type="ECO:0000313" key="4">
    <source>
        <dbReference type="Proteomes" id="UP000186817"/>
    </source>
</evidence>
<protein>
    <submittedName>
        <fullName evidence="3">Uncharacterized protein</fullName>
    </submittedName>
</protein>
<keyword evidence="2" id="KW-0812">Transmembrane</keyword>
<reference evidence="3 4" key="1">
    <citation type="submission" date="2016-02" db="EMBL/GenBank/DDBJ databases">
        <title>Genome analysis of coral dinoflagellate symbionts highlights evolutionary adaptations to a symbiotic lifestyle.</title>
        <authorList>
            <person name="Aranda M."/>
            <person name="Li Y."/>
            <person name="Liew Y.J."/>
            <person name="Baumgarten S."/>
            <person name="Simakov O."/>
            <person name="Wilson M."/>
            <person name="Piel J."/>
            <person name="Ashoor H."/>
            <person name="Bougouffa S."/>
            <person name="Bajic V.B."/>
            <person name="Ryu T."/>
            <person name="Ravasi T."/>
            <person name="Bayer T."/>
            <person name="Micklem G."/>
            <person name="Kim H."/>
            <person name="Bhak J."/>
            <person name="Lajeunesse T.C."/>
            <person name="Voolstra C.R."/>
        </authorList>
    </citation>
    <scope>NUCLEOTIDE SEQUENCE [LARGE SCALE GENOMIC DNA]</scope>
    <source>
        <strain evidence="3 4">CCMP2467</strain>
    </source>
</reference>
<keyword evidence="4" id="KW-1185">Reference proteome</keyword>
<dbReference type="AlphaFoldDB" id="A0A1Q9CX50"/>
<evidence type="ECO:0000256" key="1">
    <source>
        <dbReference type="SAM" id="MobiDB-lite"/>
    </source>
</evidence>
<comment type="caution">
    <text evidence="3">The sequence shown here is derived from an EMBL/GenBank/DDBJ whole genome shotgun (WGS) entry which is preliminary data.</text>
</comment>
<gene>
    <name evidence="3" type="ORF">AK812_SmicGene31267</name>
</gene>
<feature type="transmembrane region" description="Helical" evidence="2">
    <location>
        <begin position="268"/>
        <end position="290"/>
    </location>
</feature>
<feature type="transmembrane region" description="Helical" evidence="2">
    <location>
        <begin position="150"/>
        <end position="168"/>
    </location>
</feature>
<feature type="compositionally biased region" description="Polar residues" evidence="1">
    <location>
        <begin position="1"/>
        <end position="12"/>
    </location>
</feature>
<feature type="transmembrane region" description="Helical" evidence="2">
    <location>
        <begin position="210"/>
        <end position="234"/>
    </location>
</feature>
<accession>A0A1Q9CX50</accession>
<organism evidence="3 4">
    <name type="scientific">Symbiodinium microadriaticum</name>
    <name type="common">Dinoflagellate</name>
    <name type="synonym">Zooxanthella microadriatica</name>
    <dbReference type="NCBI Taxonomy" id="2951"/>
    <lineage>
        <taxon>Eukaryota</taxon>
        <taxon>Sar</taxon>
        <taxon>Alveolata</taxon>
        <taxon>Dinophyceae</taxon>
        <taxon>Suessiales</taxon>
        <taxon>Symbiodiniaceae</taxon>
        <taxon>Symbiodinium</taxon>
    </lineage>
</organism>